<dbReference type="AlphaFoldDB" id="A0A6B8RRW6"/>
<dbReference type="Proteomes" id="UP000426246">
    <property type="component" value="Chromosome"/>
</dbReference>
<gene>
    <name evidence="1" type="ORF">EHS13_25450</name>
</gene>
<evidence type="ECO:0000313" key="1">
    <source>
        <dbReference type="EMBL" id="QGQ97998.1"/>
    </source>
</evidence>
<reference evidence="2" key="1">
    <citation type="submission" date="2018-11" db="EMBL/GenBank/DDBJ databases">
        <title>Complete genome sequence of Paenibacillus sp. ML311-T8.</title>
        <authorList>
            <person name="Nam Y.-D."/>
            <person name="Kang J."/>
            <person name="Chung W.-H."/>
            <person name="Park Y.S."/>
        </authorList>
    </citation>
    <scope>NUCLEOTIDE SEQUENCE [LARGE SCALE GENOMIC DNA]</scope>
    <source>
        <strain evidence="2">ML311-T8</strain>
    </source>
</reference>
<sequence>MITIDISHIAKHKNKLVAIRHALTLVDTDRELIVTICKEMAFKWIPIILDDVAHLYEENAQLQVDNLNLNLQNDSLLQQNVALSQRLHHQ</sequence>
<evidence type="ECO:0000313" key="2">
    <source>
        <dbReference type="Proteomes" id="UP000426246"/>
    </source>
</evidence>
<proteinExistence type="predicted"/>
<organism evidence="1 2">
    <name type="scientific">Paenibacillus psychroresistens</name>
    <dbReference type="NCBI Taxonomy" id="1778678"/>
    <lineage>
        <taxon>Bacteria</taxon>
        <taxon>Bacillati</taxon>
        <taxon>Bacillota</taxon>
        <taxon>Bacilli</taxon>
        <taxon>Bacillales</taxon>
        <taxon>Paenibacillaceae</taxon>
        <taxon>Paenibacillus</taxon>
    </lineage>
</organism>
<keyword evidence="2" id="KW-1185">Reference proteome</keyword>
<name>A0A6B8RRW6_9BACL</name>
<dbReference type="KEGG" id="ppsc:EHS13_25450"/>
<dbReference type="RefSeq" id="WP_155703092.1">
    <property type="nucleotide sequence ID" value="NZ_CP034235.1"/>
</dbReference>
<dbReference type="EMBL" id="CP034235">
    <property type="protein sequence ID" value="QGQ97998.1"/>
    <property type="molecule type" value="Genomic_DNA"/>
</dbReference>
<protein>
    <submittedName>
        <fullName evidence="1">Uncharacterized protein</fullName>
    </submittedName>
</protein>
<accession>A0A6B8RRW6</accession>